<dbReference type="Gene3D" id="3.90.79.10">
    <property type="entry name" value="Nucleoside Triphosphate Pyrophosphohydrolase"/>
    <property type="match status" value="1"/>
</dbReference>
<dbReference type="STRING" id="1189619.pgond44_12307"/>
<keyword evidence="1 2" id="KW-0378">Hydrolase</keyword>
<name>N1WJ65_9FLAO</name>
<keyword evidence="5" id="KW-1185">Reference proteome</keyword>
<evidence type="ECO:0000313" key="5">
    <source>
        <dbReference type="Proteomes" id="UP000012317"/>
    </source>
</evidence>
<proteinExistence type="inferred from homology"/>
<feature type="domain" description="Nudix hydrolase" evidence="3">
    <location>
        <begin position="6"/>
        <end position="141"/>
    </location>
</feature>
<evidence type="ECO:0000259" key="3">
    <source>
        <dbReference type="PROSITE" id="PS51462"/>
    </source>
</evidence>
<dbReference type="Pfam" id="PF00293">
    <property type="entry name" value="NUDIX"/>
    <property type="match status" value="1"/>
</dbReference>
<accession>N1WJ65</accession>
<dbReference type="InterPro" id="IPR020476">
    <property type="entry name" value="Nudix_hydrolase"/>
</dbReference>
<dbReference type="PANTHER" id="PTHR43736:SF1">
    <property type="entry name" value="DIHYDRONEOPTERIN TRIPHOSPHATE DIPHOSPHATASE"/>
    <property type="match status" value="1"/>
</dbReference>
<dbReference type="SUPFAM" id="SSF55811">
    <property type="entry name" value="Nudix"/>
    <property type="match status" value="1"/>
</dbReference>
<dbReference type="PROSITE" id="PS00893">
    <property type="entry name" value="NUDIX_BOX"/>
    <property type="match status" value="1"/>
</dbReference>
<dbReference type="InterPro" id="IPR015797">
    <property type="entry name" value="NUDIX_hydrolase-like_dom_sf"/>
</dbReference>
<dbReference type="PATRIC" id="fig|1189619.4.peg.2534"/>
<dbReference type="InterPro" id="IPR000086">
    <property type="entry name" value="NUDIX_hydrolase_dom"/>
</dbReference>
<sequence length="145" mass="16688">MSISQSISVTTDAVLFTLRKSEIYVLLIQRKNSPFKNHWALPGGFVEDNERVKTACQRELKEETGLSIPISTFVFIDYFDNPKRDPRGRTLSFVFGVILEKPLRVKGSDDANKAEWINLKKISNLAFDHFEIIQKAKHKLLDHKI</sequence>
<dbReference type="PANTHER" id="PTHR43736">
    <property type="entry name" value="ADP-RIBOSE PYROPHOSPHATASE"/>
    <property type="match status" value="1"/>
</dbReference>
<protein>
    <submittedName>
        <fullName evidence="4">ADP-ribose pyrophosphatase</fullName>
    </submittedName>
</protein>
<comment type="similarity">
    <text evidence="2">Belongs to the Nudix hydrolase family.</text>
</comment>
<reference evidence="4 5" key="1">
    <citation type="journal article" date="2014" name="Genome Biol. Evol.">
        <title>Extensive gene acquisition in the extremely psychrophilic bacterial species Psychroflexus torquis and the link to sea-ice ecosystem specialism.</title>
        <authorList>
            <person name="Feng S."/>
            <person name="Powell S.M."/>
            <person name="Wilson R."/>
            <person name="Bowman J.P."/>
        </authorList>
    </citation>
    <scope>NUCLEOTIDE SEQUENCE [LARGE SCALE GENOMIC DNA]</scope>
    <source>
        <strain evidence="4 5">ACAM 44</strain>
    </source>
</reference>
<gene>
    <name evidence="4" type="ORF">pgond44_12307</name>
</gene>
<dbReference type="eggNOG" id="COG1051">
    <property type="taxonomic scope" value="Bacteria"/>
</dbReference>
<evidence type="ECO:0000256" key="1">
    <source>
        <dbReference type="ARBA" id="ARBA00022801"/>
    </source>
</evidence>
<dbReference type="AlphaFoldDB" id="N1WJ65"/>
<dbReference type="PROSITE" id="PS51462">
    <property type="entry name" value="NUDIX"/>
    <property type="match status" value="1"/>
</dbReference>
<evidence type="ECO:0000256" key="2">
    <source>
        <dbReference type="RuleBase" id="RU003476"/>
    </source>
</evidence>
<comment type="caution">
    <text evidence="4">The sequence shown here is derived from an EMBL/GenBank/DDBJ whole genome shotgun (WGS) entry which is preliminary data.</text>
</comment>
<dbReference type="RefSeq" id="WP_003442804.1">
    <property type="nucleotide sequence ID" value="NZ_APLF01000015.1"/>
</dbReference>
<dbReference type="InterPro" id="IPR020084">
    <property type="entry name" value="NUDIX_hydrolase_CS"/>
</dbReference>
<dbReference type="CDD" id="cd18873">
    <property type="entry name" value="NUDIX_NadM_like"/>
    <property type="match status" value="1"/>
</dbReference>
<dbReference type="GO" id="GO:0016787">
    <property type="term" value="F:hydrolase activity"/>
    <property type="evidence" value="ECO:0007669"/>
    <property type="project" value="UniProtKB-KW"/>
</dbReference>
<dbReference type="Proteomes" id="UP000012317">
    <property type="component" value="Unassembled WGS sequence"/>
</dbReference>
<dbReference type="PRINTS" id="PR00502">
    <property type="entry name" value="NUDIXFAMILY"/>
</dbReference>
<evidence type="ECO:0000313" key="4">
    <source>
        <dbReference type="EMBL" id="EMY80306.1"/>
    </source>
</evidence>
<organism evidence="4 5">
    <name type="scientific">Psychroflexus gondwanensis ACAM 44</name>
    <dbReference type="NCBI Taxonomy" id="1189619"/>
    <lineage>
        <taxon>Bacteria</taxon>
        <taxon>Pseudomonadati</taxon>
        <taxon>Bacteroidota</taxon>
        <taxon>Flavobacteriia</taxon>
        <taxon>Flavobacteriales</taxon>
        <taxon>Flavobacteriaceae</taxon>
        <taxon>Psychroflexus</taxon>
    </lineage>
</organism>
<dbReference type="EMBL" id="APLF01000015">
    <property type="protein sequence ID" value="EMY80306.1"/>
    <property type="molecule type" value="Genomic_DNA"/>
</dbReference>